<organism evidence="3 4">
    <name type="scientific">Datura stramonium</name>
    <name type="common">Jimsonweed</name>
    <name type="synonym">Common thornapple</name>
    <dbReference type="NCBI Taxonomy" id="4076"/>
    <lineage>
        <taxon>Eukaryota</taxon>
        <taxon>Viridiplantae</taxon>
        <taxon>Streptophyta</taxon>
        <taxon>Embryophyta</taxon>
        <taxon>Tracheophyta</taxon>
        <taxon>Spermatophyta</taxon>
        <taxon>Magnoliopsida</taxon>
        <taxon>eudicotyledons</taxon>
        <taxon>Gunneridae</taxon>
        <taxon>Pentapetalae</taxon>
        <taxon>asterids</taxon>
        <taxon>lamiids</taxon>
        <taxon>Solanales</taxon>
        <taxon>Solanaceae</taxon>
        <taxon>Solanoideae</taxon>
        <taxon>Datureae</taxon>
        <taxon>Datura</taxon>
    </lineage>
</organism>
<feature type="region of interest" description="Disordered" evidence="2">
    <location>
        <begin position="1"/>
        <end position="66"/>
    </location>
</feature>
<feature type="compositionally biased region" description="Low complexity" evidence="2">
    <location>
        <begin position="22"/>
        <end position="34"/>
    </location>
</feature>
<evidence type="ECO:0000256" key="1">
    <source>
        <dbReference type="SAM" id="Coils"/>
    </source>
</evidence>
<dbReference type="PANTHER" id="PTHR35164:SF9">
    <property type="entry name" value="EXPRESSED PROTEIN"/>
    <property type="match status" value="1"/>
</dbReference>
<accession>A0ABS8SSN9</accession>
<keyword evidence="1" id="KW-0175">Coiled coil</keyword>
<feature type="compositionally biased region" description="Basic and acidic residues" evidence="2">
    <location>
        <begin position="323"/>
        <end position="333"/>
    </location>
</feature>
<feature type="compositionally biased region" description="Basic and acidic residues" evidence="2">
    <location>
        <begin position="35"/>
        <end position="48"/>
    </location>
</feature>
<feature type="compositionally biased region" description="Polar residues" evidence="2">
    <location>
        <begin position="49"/>
        <end position="66"/>
    </location>
</feature>
<evidence type="ECO:0000313" key="4">
    <source>
        <dbReference type="Proteomes" id="UP000823775"/>
    </source>
</evidence>
<gene>
    <name evidence="3" type="ORF">HAX54_047237</name>
</gene>
<keyword evidence="4" id="KW-1185">Reference proteome</keyword>
<evidence type="ECO:0000256" key="2">
    <source>
        <dbReference type="SAM" id="MobiDB-lite"/>
    </source>
</evidence>
<dbReference type="PANTHER" id="PTHR35164">
    <property type="entry name" value="EXPRESSED PROTEIN"/>
    <property type="match status" value="1"/>
</dbReference>
<comment type="caution">
    <text evidence="3">The sequence shown here is derived from an EMBL/GenBank/DDBJ whole genome shotgun (WGS) entry which is preliminary data.</text>
</comment>
<evidence type="ECO:0000313" key="3">
    <source>
        <dbReference type="EMBL" id="MCD7461848.1"/>
    </source>
</evidence>
<feature type="coiled-coil region" evidence="1">
    <location>
        <begin position="165"/>
        <end position="209"/>
    </location>
</feature>
<dbReference type="EMBL" id="JACEIK010000759">
    <property type="protein sequence ID" value="MCD7461848.1"/>
    <property type="molecule type" value="Genomic_DNA"/>
</dbReference>
<name>A0ABS8SSN9_DATST</name>
<reference evidence="3 4" key="1">
    <citation type="journal article" date="2021" name="BMC Genomics">
        <title>Datura genome reveals duplications of psychoactive alkaloid biosynthetic genes and high mutation rate following tissue culture.</title>
        <authorList>
            <person name="Rajewski A."/>
            <person name="Carter-House D."/>
            <person name="Stajich J."/>
            <person name="Litt A."/>
        </authorList>
    </citation>
    <scope>NUCLEOTIDE SEQUENCE [LARGE SCALE GENOMIC DNA]</scope>
    <source>
        <strain evidence="3">AR-01</strain>
    </source>
</reference>
<sequence length="466" mass="52035">MLGNATNLVDDLEAGELLKIPSNTSEGSGSQETSTDQKDEHGGSDTKVNEQQSDVQMPSLSNGSHMEQVTRSMDLPLVENSNNGTDEILDSATPLRQQEHDASIPRVSNWKHRTSHPLFSIAFVQQEQRLSYMMPLFSVVKSLFDRLELAVGFLCLNSNWAKEDEKKASSNANALNDEMNLLKNEMKLANEAEEKRRKALDDITLALKEAASEAPVAFERKLELLKRFNMENTKPFDPPIAIATRLDAEKPVALSTGETDALYGKEFKRRTRYARMVSLLLSKDENPVDILKDDAQLCYFLQRNLVPSDRPVEAETVTTAKGPGRDDQGSKKEEKGLQILWGYTWGRHYDSKETSGGPFLGKERVEAKRKMFTLSTLEECECVAKRGGVGVQSMISGLIDAYQHAMEEVDHSLLAQKEAEMVLLKVAQMSKETVGEPGAVLDLQCENAQLKVENTSLRKQLENRRA</sequence>
<proteinExistence type="predicted"/>
<dbReference type="Proteomes" id="UP000823775">
    <property type="component" value="Unassembled WGS sequence"/>
</dbReference>
<protein>
    <submittedName>
        <fullName evidence="3">Uncharacterized protein</fullName>
    </submittedName>
</protein>
<feature type="region of interest" description="Disordered" evidence="2">
    <location>
        <begin position="312"/>
        <end position="333"/>
    </location>
</feature>